<sequence length="107" mass="12140">MSCPPSGAWTWKERRTCEFGCSLYASIKPRILHSDKLPDESLDAFQSTPTWLGGLFANQFSPLAEPHVLPSQGVDASADRLYSYVPFIKLMKLQMSPRNEQRKPLIR</sequence>
<comment type="caution">
    <text evidence="1">The sequence shown here is derived from an EMBL/GenBank/DDBJ whole genome shotgun (WGS) entry which is preliminary data.</text>
</comment>
<name>A0A9P6AXK5_9AGAM</name>
<organism evidence="1 2">
    <name type="scientific">Hydnum rufescens UP504</name>
    <dbReference type="NCBI Taxonomy" id="1448309"/>
    <lineage>
        <taxon>Eukaryota</taxon>
        <taxon>Fungi</taxon>
        <taxon>Dikarya</taxon>
        <taxon>Basidiomycota</taxon>
        <taxon>Agaricomycotina</taxon>
        <taxon>Agaricomycetes</taxon>
        <taxon>Cantharellales</taxon>
        <taxon>Hydnaceae</taxon>
        <taxon>Hydnum</taxon>
    </lineage>
</organism>
<proteinExistence type="predicted"/>
<gene>
    <name evidence="1" type="ORF">BS47DRAFT_1344017</name>
</gene>
<dbReference type="EMBL" id="MU128969">
    <property type="protein sequence ID" value="KAF9513740.1"/>
    <property type="molecule type" value="Genomic_DNA"/>
</dbReference>
<dbReference type="AlphaFoldDB" id="A0A9P6AXK5"/>
<protein>
    <submittedName>
        <fullName evidence="1">Uncharacterized protein</fullName>
    </submittedName>
</protein>
<keyword evidence="2" id="KW-1185">Reference proteome</keyword>
<evidence type="ECO:0000313" key="2">
    <source>
        <dbReference type="Proteomes" id="UP000886523"/>
    </source>
</evidence>
<evidence type="ECO:0000313" key="1">
    <source>
        <dbReference type="EMBL" id="KAF9513740.1"/>
    </source>
</evidence>
<reference evidence="1" key="1">
    <citation type="journal article" date="2020" name="Nat. Commun.">
        <title>Large-scale genome sequencing of mycorrhizal fungi provides insights into the early evolution of symbiotic traits.</title>
        <authorList>
            <person name="Miyauchi S."/>
            <person name="Kiss E."/>
            <person name="Kuo A."/>
            <person name="Drula E."/>
            <person name="Kohler A."/>
            <person name="Sanchez-Garcia M."/>
            <person name="Morin E."/>
            <person name="Andreopoulos B."/>
            <person name="Barry K.W."/>
            <person name="Bonito G."/>
            <person name="Buee M."/>
            <person name="Carver A."/>
            <person name="Chen C."/>
            <person name="Cichocki N."/>
            <person name="Clum A."/>
            <person name="Culley D."/>
            <person name="Crous P.W."/>
            <person name="Fauchery L."/>
            <person name="Girlanda M."/>
            <person name="Hayes R.D."/>
            <person name="Keri Z."/>
            <person name="LaButti K."/>
            <person name="Lipzen A."/>
            <person name="Lombard V."/>
            <person name="Magnuson J."/>
            <person name="Maillard F."/>
            <person name="Murat C."/>
            <person name="Nolan M."/>
            <person name="Ohm R.A."/>
            <person name="Pangilinan J."/>
            <person name="Pereira M.F."/>
            <person name="Perotto S."/>
            <person name="Peter M."/>
            <person name="Pfister S."/>
            <person name="Riley R."/>
            <person name="Sitrit Y."/>
            <person name="Stielow J.B."/>
            <person name="Szollosi G."/>
            <person name="Zifcakova L."/>
            <person name="Stursova M."/>
            <person name="Spatafora J.W."/>
            <person name="Tedersoo L."/>
            <person name="Vaario L.M."/>
            <person name="Yamada A."/>
            <person name="Yan M."/>
            <person name="Wang P."/>
            <person name="Xu J."/>
            <person name="Bruns T."/>
            <person name="Baldrian P."/>
            <person name="Vilgalys R."/>
            <person name="Dunand C."/>
            <person name="Henrissat B."/>
            <person name="Grigoriev I.V."/>
            <person name="Hibbett D."/>
            <person name="Nagy L.G."/>
            <person name="Martin F.M."/>
        </authorList>
    </citation>
    <scope>NUCLEOTIDE SEQUENCE</scope>
    <source>
        <strain evidence="1">UP504</strain>
    </source>
</reference>
<accession>A0A9P6AXK5</accession>
<dbReference type="Proteomes" id="UP000886523">
    <property type="component" value="Unassembled WGS sequence"/>
</dbReference>